<protein>
    <submittedName>
        <fullName evidence="8">ABC transporter permease subunit</fullName>
    </submittedName>
</protein>
<evidence type="ECO:0000256" key="1">
    <source>
        <dbReference type="ARBA" id="ARBA00004429"/>
    </source>
</evidence>
<evidence type="ECO:0000256" key="2">
    <source>
        <dbReference type="ARBA" id="ARBA00022519"/>
    </source>
</evidence>
<evidence type="ECO:0000256" key="4">
    <source>
        <dbReference type="ARBA" id="ARBA00022989"/>
    </source>
</evidence>
<dbReference type="GO" id="GO:0005886">
    <property type="term" value="C:plasma membrane"/>
    <property type="evidence" value="ECO:0007669"/>
    <property type="project" value="UniProtKB-SubCell"/>
</dbReference>
<dbReference type="Pfam" id="PF00528">
    <property type="entry name" value="BPD_transp_1"/>
    <property type="match status" value="1"/>
</dbReference>
<comment type="similarity">
    <text evidence="6">Belongs to the binding-protein-dependent transport system permease family.</text>
</comment>
<feature type="transmembrane region" description="Helical" evidence="6">
    <location>
        <begin position="22"/>
        <end position="47"/>
    </location>
</feature>
<dbReference type="CDD" id="cd06261">
    <property type="entry name" value="TM_PBP2"/>
    <property type="match status" value="1"/>
</dbReference>
<proteinExistence type="inferred from homology"/>
<keyword evidence="2" id="KW-1003">Cell membrane</keyword>
<evidence type="ECO:0000256" key="5">
    <source>
        <dbReference type="ARBA" id="ARBA00023136"/>
    </source>
</evidence>
<feature type="transmembrane region" description="Helical" evidence="6">
    <location>
        <begin position="597"/>
        <end position="620"/>
    </location>
</feature>
<dbReference type="SUPFAM" id="SSF50978">
    <property type="entry name" value="WD40 repeat-like"/>
    <property type="match status" value="1"/>
</dbReference>
<keyword evidence="2" id="KW-0997">Cell inner membrane</keyword>
<feature type="transmembrane region" description="Helical" evidence="6">
    <location>
        <begin position="449"/>
        <end position="472"/>
    </location>
</feature>
<evidence type="ECO:0000313" key="8">
    <source>
        <dbReference type="EMBL" id="MHO05559.1"/>
    </source>
</evidence>
<evidence type="ECO:0000259" key="7">
    <source>
        <dbReference type="PROSITE" id="PS50928"/>
    </source>
</evidence>
<dbReference type="EMBL" id="RNRV01000025">
    <property type="protein sequence ID" value="MHO05559.1"/>
    <property type="molecule type" value="Genomic_DNA"/>
</dbReference>
<dbReference type="InterPro" id="IPR035906">
    <property type="entry name" value="MetI-like_sf"/>
</dbReference>
<keyword evidence="3 6" id="KW-0812">Transmembrane</keyword>
<dbReference type="SUPFAM" id="SSF161098">
    <property type="entry name" value="MetI-like"/>
    <property type="match status" value="1"/>
</dbReference>
<dbReference type="PANTHER" id="PTHR42727:SF1">
    <property type="entry name" value="PHOSPHATE TRANSPORT SYSTEM PERMEASE"/>
    <property type="match status" value="1"/>
</dbReference>
<sequence length="745" mass="81608">MSSESINLVMAGSRKRRIKDKLAKFGVTTGGALVLVALLLIFFYLLYVVKPIFNGATMEPTASFTLPIAGKTAWLGMEEQNEIGYRFSDKGLVNFFALQGDGKVKVGQAIGQAQVAGDITTVTSPAPGQKLIAYGFADGKALVMEPHFKVSYPNDVRVIEPSLRYPFGEEPVVIDPQGKALQFMVFEATKDKMATAAVTEDGRGVMTVMSGEENFISGDVEWSAQNYSIPSLPSHVDQMLLTPNLRILFVREGNRLSVYDIHNLNNIALRNVLEINAPNANVTRIELLAGASSLLVGNDNGVISQWFEVAKDGKRQFTQIRDFKSDGSVDLLTPEHFRKGFVSAGKDGTISFFHATGESKLLSEKIEGGALLALAISPRHNVLLMQQDDTFKLFAVENDHPEVTWSALWQEVWYEGYPEPMYVWQSTSASNDFEAKLSLIPISFGTLKAAFYAMMFAVPLGVAGAIYTAYFMSAGMRKFVKPTIEIMEALPTVILGFLAGLWLAPIVEDYLPGIFMMLVMLPMGMLLAALAWHLLPGKLKQCVPEGSQAVLLIPVVLLVGWLSLTLSPVVENAFFGGDTRSWLTHEMGIKFDQRNSLVVGIAMGFAVIPTIFSIAEDAVFSVPKHLTQGSLALGATTWQTLSRVVILTASPGIFSAVMMGLGRAVGETMIVLMATGNTPIMDFSMFQGLRTLAANIAVEMPESEVGSSHYRVLFLAAFVLFVFTFFFNTLAEFVRQRLREKYSSM</sequence>
<gene>
    <name evidence="8" type="ORF">D9F05_14425</name>
</gene>
<keyword evidence="5 6" id="KW-0472">Membrane</keyword>
<evidence type="ECO:0000256" key="3">
    <source>
        <dbReference type="ARBA" id="ARBA00022692"/>
    </source>
</evidence>
<dbReference type="Gene3D" id="1.10.3720.10">
    <property type="entry name" value="MetI-like"/>
    <property type="match status" value="1"/>
</dbReference>
<dbReference type="InterPro" id="IPR036322">
    <property type="entry name" value="WD40_repeat_dom_sf"/>
</dbReference>
<name>A0A3L0W305_ECOLX</name>
<feature type="transmembrane region" description="Helical" evidence="6">
    <location>
        <begin position="484"/>
        <end position="504"/>
    </location>
</feature>
<organism evidence="8">
    <name type="scientific">Escherichia coli</name>
    <dbReference type="NCBI Taxonomy" id="562"/>
    <lineage>
        <taxon>Bacteria</taxon>
        <taxon>Pseudomonadati</taxon>
        <taxon>Pseudomonadota</taxon>
        <taxon>Gammaproteobacteria</taxon>
        <taxon>Enterobacterales</taxon>
        <taxon>Enterobacteriaceae</taxon>
        <taxon>Escherichia</taxon>
    </lineage>
</organism>
<dbReference type="AlphaFoldDB" id="A0A3L0W305"/>
<feature type="transmembrane region" description="Helical" evidence="6">
    <location>
        <begin position="641"/>
        <end position="661"/>
    </location>
</feature>
<evidence type="ECO:0000256" key="6">
    <source>
        <dbReference type="RuleBase" id="RU363032"/>
    </source>
</evidence>
<feature type="transmembrane region" description="Helical" evidence="6">
    <location>
        <begin position="510"/>
        <end position="535"/>
    </location>
</feature>
<dbReference type="PROSITE" id="PS50928">
    <property type="entry name" value="ABC_TM1"/>
    <property type="match status" value="1"/>
</dbReference>
<feature type="domain" description="ABC transmembrane type-1" evidence="7">
    <location>
        <begin position="443"/>
        <end position="731"/>
    </location>
</feature>
<comment type="caution">
    <text evidence="8">The sequence shown here is derived from an EMBL/GenBank/DDBJ whole genome shotgun (WGS) entry which is preliminary data.</text>
</comment>
<feature type="transmembrane region" description="Helical" evidence="6">
    <location>
        <begin position="710"/>
        <end position="731"/>
    </location>
</feature>
<keyword evidence="6" id="KW-0813">Transport</keyword>
<keyword evidence="4 6" id="KW-1133">Transmembrane helix</keyword>
<accession>A0A3L0W305</accession>
<reference evidence="8" key="1">
    <citation type="submission" date="2018-10" db="EMBL/GenBank/DDBJ databases">
        <authorList>
            <consortium name="NARMS: The National Antimicrobial Resistance Monitoring System"/>
        </authorList>
    </citation>
    <scope>NUCLEOTIDE SEQUENCE [LARGE SCALE GENOMIC DNA]</scope>
    <source>
        <strain evidence="8">CVM N17EC0388</strain>
    </source>
</reference>
<dbReference type="GO" id="GO:0055085">
    <property type="term" value="P:transmembrane transport"/>
    <property type="evidence" value="ECO:0007669"/>
    <property type="project" value="InterPro"/>
</dbReference>
<dbReference type="PANTHER" id="PTHR42727">
    <property type="entry name" value="PHOSPHATE TRANSPORT SYSTEM PERMEASE PROTEIN"/>
    <property type="match status" value="1"/>
</dbReference>
<feature type="transmembrane region" description="Helical" evidence="6">
    <location>
        <begin position="547"/>
        <end position="564"/>
    </location>
</feature>
<comment type="subcellular location">
    <subcellularLocation>
        <location evidence="1">Cell inner membrane</location>
        <topology evidence="1">Multi-pass membrane protein</topology>
    </subcellularLocation>
    <subcellularLocation>
        <location evidence="6">Cell membrane</location>
        <topology evidence="6">Multi-pass membrane protein</topology>
    </subcellularLocation>
</comment>
<dbReference type="InterPro" id="IPR000515">
    <property type="entry name" value="MetI-like"/>
</dbReference>